<dbReference type="Pfam" id="PF14870">
    <property type="entry name" value="PSII_BNR"/>
    <property type="match status" value="1"/>
</dbReference>
<keyword evidence="5" id="KW-1185">Reference proteome</keyword>
<evidence type="ECO:0000256" key="2">
    <source>
        <dbReference type="SAM" id="Phobius"/>
    </source>
</evidence>
<feature type="compositionally biased region" description="Polar residues" evidence="1">
    <location>
        <begin position="136"/>
        <end position="145"/>
    </location>
</feature>
<protein>
    <recommendedName>
        <fullName evidence="3">Photosynthesis system II assembly factor Ycf48/Hcf136-like domain-containing protein</fullName>
    </recommendedName>
</protein>
<evidence type="ECO:0000313" key="4">
    <source>
        <dbReference type="EMBL" id="EMA53940.1"/>
    </source>
</evidence>
<gene>
    <name evidence="4" type="ORF">C451_08268</name>
</gene>
<reference evidence="4 5" key="1">
    <citation type="journal article" date="2014" name="PLoS Genet.">
        <title>Phylogenetically driven sequencing of extremely halophilic archaea reveals strategies for static and dynamic osmo-response.</title>
        <authorList>
            <person name="Becker E.A."/>
            <person name="Seitzer P.M."/>
            <person name="Tritt A."/>
            <person name="Larsen D."/>
            <person name="Krusor M."/>
            <person name="Yao A.I."/>
            <person name="Wu D."/>
            <person name="Madern D."/>
            <person name="Eisen J.A."/>
            <person name="Darling A.E."/>
            <person name="Facciotti M.T."/>
        </authorList>
    </citation>
    <scope>NUCLEOTIDE SEQUENCE [LARGE SCALE GENOMIC DNA]</scope>
    <source>
        <strain evidence="4 5">JCM 13552</strain>
    </source>
</reference>
<dbReference type="Proteomes" id="UP000011680">
    <property type="component" value="Unassembled WGS sequence"/>
</dbReference>
<feature type="transmembrane region" description="Helical" evidence="2">
    <location>
        <begin position="31"/>
        <end position="49"/>
    </location>
</feature>
<comment type="caution">
    <text evidence="4">The sequence shown here is derived from an EMBL/GenBank/DDBJ whole genome shotgun (WGS) entry which is preliminary data.</text>
</comment>
<evidence type="ECO:0000259" key="3">
    <source>
        <dbReference type="Pfam" id="PF14870"/>
    </source>
</evidence>
<evidence type="ECO:0000256" key="1">
    <source>
        <dbReference type="SAM" id="MobiDB-lite"/>
    </source>
</evidence>
<feature type="compositionally biased region" description="Basic and acidic residues" evidence="1">
    <location>
        <begin position="92"/>
        <end position="132"/>
    </location>
</feature>
<feature type="transmembrane region" description="Helical" evidence="2">
    <location>
        <begin position="55"/>
        <end position="72"/>
    </location>
</feature>
<dbReference type="EMBL" id="AOMF01000146">
    <property type="protein sequence ID" value="EMA53940.1"/>
    <property type="molecule type" value="Genomic_DNA"/>
</dbReference>
<keyword evidence="2" id="KW-1133">Transmembrane helix</keyword>
<dbReference type="PATRIC" id="fig|1227457.3.peg.1522"/>
<proteinExistence type="predicted"/>
<keyword evidence="2" id="KW-0812">Transmembrane</keyword>
<dbReference type="OrthoDB" id="320255at2157"/>
<accession>M0NBA2</accession>
<dbReference type="STRING" id="1227457.C451_08268"/>
<feature type="region of interest" description="Disordered" evidence="1">
    <location>
        <begin position="82"/>
        <end position="194"/>
    </location>
</feature>
<dbReference type="eggNOG" id="arCOG09128">
    <property type="taxonomic scope" value="Archaea"/>
</dbReference>
<feature type="compositionally biased region" description="Acidic residues" evidence="1">
    <location>
        <begin position="175"/>
        <end position="188"/>
    </location>
</feature>
<keyword evidence="2" id="KW-0472">Membrane</keyword>
<dbReference type="SUPFAM" id="SSF110296">
    <property type="entry name" value="Oligoxyloglucan reducing end-specific cellobiohydrolase"/>
    <property type="match status" value="1"/>
</dbReference>
<dbReference type="InterPro" id="IPR028203">
    <property type="entry name" value="PSII_CF48-like_dom"/>
</dbReference>
<sequence>MSATASRPAMADSSAGGSGFFAYYRQYARSGVHAASAAALTAIGLWASFTGNRSFILLAIAVYVLPPIFLYLTGEGERVPSVVNEDTSMGDDPDRSNARSDETHDSEDNHDHSDGQVDRSEADATAERRTADDSSALGSPSATSTTDRRDDEEHIEDEANDPVSESNDSERDGDDRDGDESAEPDWTEIDTPTDRSLLDVIAADEGAYAVGEGGVVLAHNEDEWTVALDDGPTANGNVLRGVDATDGGGAVWFAGDSGVLGRYADGTLTDHSAPEDQTSTWEDVAVTGDADEEQVYLVNGSGELLRGSYEDGTVSWGGIEKPGSGSSISSIAFVDSDRGHLCDTNQSVYETTDGGESFDRVGIEDANAAFTDIAASTAETLVTADDGSLFRHDGAVWTRLRPSEDALAAVALAGETGFAAGDGGAVYERMDGGWEAVETPTDADLWGIAIGSERVVAVGAGGIVVEQ</sequence>
<dbReference type="AlphaFoldDB" id="M0NBA2"/>
<name>M0NBA2_9EURY</name>
<feature type="domain" description="Photosynthesis system II assembly factor Ycf48/Hcf136-like" evidence="3">
    <location>
        <begin position="326"/>
        <end position="436"/>
    </location>
</feature>
<evidence type="ECO:0000313" key="5">
    <source>
        <dbReference type="Proteomes" id="UP000011680"/>
    </source>
</evidence>
<organism evidence="4 5">
    <name type="scientific">Halococcus thailandensis JCM 13552</name>
    <dbReference type="NCBI Taxonomy" id="1227457"/>
    <lineage>
        <taxon>Archaea</taxon>
        <taxon>Methanobacteriati</taxon>
        <taxon>Methanobacteriota</taxon>
        <taxon>Stenosarchaea group</taxon>
        <taxon>Halobacteria</taxon>
        <taxon>Halobacteriales</taxon>
        <taxon>Halococcaceae</taxon>
        <taxon>Halococcus</taxon>
    </lineage>
</organism>